<sequence length="94" mass="10119">MCITVTTCSLVSSTVRCKCNINYLRYLCHDAQGTNATKGKMYIESLDSEASIWTVLGSQSHPLPGLTHPMVMSYPSCQVSNGPKLMCCAVNIGG</sequence>
<evidence type="ECO:0000313" key="2">
    <source>
        <dbReference type="Proteomes" id="UP000011668"/>
    </source>
</evidence>
<dbReference type="HOGENOM" id="CLU_2387682_0_0_1"/>
<evidence type="ECO:0000313" key="1">
    <source>
        <dbReference type="EMBL" id="ELU37115.1"/>
    </source>
</evidence>
<dbReference type="AlphaFoldDB" id="L8WGN4"/>
<organism evidence="1 2">
    <name type="scientific">Thanatephorus cucumeris (strain AG1-IA)</name>
    <name type="common">Rice sheath blight fungus</name>
    <name type="synonym">Rhizoctonia solani</name>
    <dbReference type="NCBI Taxonomy" id="983506"/>
    <lineage>
        <taxon>Eukaryota</taxon>
        <taxon>Fungi</taxon>
        <taxon>Dikarya</taxon>
        <taxon>Basidiomycota</taxon>
        <taxon>Agaricomycotina</taxon>
        <taxon>Agaricomycetes</taxon>
        <taxon>Cantharellales</taxon>
        <taxon>Ceratobasidiaceae</taxon>
        <taxon>Rhizoctonia</taxon>
        <taxon>Rhizoctonia solani AG-1</taxon>
    </lineage>
</organism>
<dbReference type="Proteomes" id="UP000011668">
    <property type="component" value="Unassembled WGS sequence"/>
</dbReference>
<proteinExistence type="predicted"/>
<name>L8WGN4_THACA</name>
<accession>L8WGN4</accession>
<gene>
    <name evidence="1" type="ORF">AG1IA_08852</name>
</gene>
<dbReference type="EMBL" id="AFRT01002864">
    <property type="protein sequence ID" value="ELU37115.1"/>
    <property type="molecule type" value="Genomic_DNA"/>
</dbReference>
<comment type="caution">
    <text evidence="1">The sequence shown here is derived from an EMBL/GenBank/DDBJ whole genome shotgun (WGS) entry which is preliminary data.</text>
</comment>
<protein>
    <submittedName>
        <fullName evidence="1">Uncharacterized protein</fullName>
    </submittedName>
</protein>
<keyword evidence="2" id="KW-1185">Reference proteome</keyword>
<reference evidence="1 2" key="1">
    <citation type="journal article" date="2013" name="Nat. Commun.">
        <title>The evolution and pathogenic mechanisms of the rice sheath blight pathogen.</title>
        <authorList>
            <person name="Zheng A."/>
            <person name="Lin R."/>
            <person name="Xu L."/>
            <person name="Qin P."/>
            <person name="Tang C."/>
            <person name="Ai P."/>
            <person name="Zhang D."/>
            <person name="Liu Y."/>
            <person name="Sun Z."/>
            <person name="Feng H."/>
            <person name="Wang Y."/>
            <person name="Chen Y."/>
            <person name="Liang X."/>
            <person name="Fu R."/>
            <person name="Li Q."/>
            <person name="Zhang J."/>
            <person name="Yu X."/>
            <person name="Xie Z."/>
            <person name="Ding L."/>
            <person name="Guan P."/>
            <person name="Tang J."/>
            <person name="Liang Y."/>
            <person name="Wang S."/>
            <person name="Deng Q."/>
            <person name="Li S."/>
            <person name="Zhu J."/>
            <person name="Wang L."/>
            <person name="Liu H."/>
            <person name="Li P."/>
        </authorList>
    </citation>
    <scope>NUCLEOTIDE SEQUENCE [LARGE SCALE GENOMIC DNA]</scope>
    <source>
        <strain evidence="2">AG-1 IA</strain>
    </source>
</reference>